<gene>
    <name evidence="1" type="ORF">Tci_880791</name>
</gene>
<protein>
    <submittedName>
        <fullName evidence="1">Uncharacterized protein</fullName>
    </submittedName>
</protein>
<comment type="caution">
    <text evidence="1">The sequence shown here is derived from an EMBL/GenBank/DDBJ whole genome shotgun (WGS) entry which is preliminary data.</text>
</comment>
<reference evidence="1" key="1">
    <citation type="journal article" date="2019" name="Sci. Rep.">
        <title>Draft genome of Tanacetum cinerariifolium, the natural source of mosquito coil.</title>
        <authorList>
            <person name="Yamashiro T."/>
            <person name="Shiraishi A."/>
            <person name="Satake H."/>
            <person name="Nakayama K."/>
        </authorList>
    </citation>
    <scope>NUCLEOTIDE SEQUENCE</scope>
</reference>
<dbReference type="EMBL" id="BKCJ011241116">
    <property type="protein sequence ID" value="GFD08822.1"/>
    <property type="molecule type" value="Genomic_DNA"/>
</dbReference>
<organism evidence="1">
    <name type="scientific">Tanacetum cinerariifolium</name>
    <name type="common">Dalmatian daisy</name>
    <name type="synonym">Chrysanthemum cinerariifolium</name>
    <dbReference type="NCBI Taxonomy" id="118510"/>
    <lineage>
        <taxon>Eukaryota</taxon>
        <taxon>Viridiplantae</taxon>
        <taxon>Streptophyta</taxon>
        <taxon>Embryophyta</taxon>
        <taxon>Tracheophyta</taxon>
        <taxon>Spermatophyta</taxon>
        <taxon>Magnoliopsida</taxon>
        <taxon>eudicotyledons</taxon>
        <taxon>Gunneridae</taxon>
        <taxon>Pentapetalae</taxon>
        <taxon>asterids</taxon>
        <taxon>campanulids</taxon>
        <taxon>Asterales</taxon>
        <taxon>Asteraceae</taxon>
        <taxon>Asteroideae</taxon>
        <taxon>Anthemideae</taxon>
        <taxon>Anthemidinae</taxon>
        <taxon>Tanacetum</taxon>
    </lineage>
</organism>
<evidence type="ECO:0000313" key="1">
    <source>
        <dbReference type="EMBL" id="GFD08822.1"/>
    </source>
</evidence>
<proteinExistence type="predicted"/>
<dbReference type="AlphaFoldDB" id="A0A699TE39"/>
<feature type="non-terminal residue" evidence="1">
    <location>
        <position position="1"/>
    </location>
</feature>
<sequence length="66" mass="7345">RQVVKIYGETVEWSLYESEILKRFGACYEDPMEALKILKQDGSVADYQDKSSVVGEGGISDKDAQA</sequence>
<accession>A0A699TE39</accession>
<name>A0A699TE39_TANCI</name>